<evidence type="ECO:0000313" key="4">
    <source>
        <dbReference type="Proteomes" id="UP000218209"/>
    </source>
</evidence>
<name>A0A1X6PAX2_PORUM</name>
<feature type="domain" description="LNS2/PITP" evidence="2">
    <location>
        <begin position="312"/>
        <end position="639"/>
    </location>
</feature>
<feature type="compositionally biased region" description="Low complexity" evidence="1">
    <location>
        <begin position="167"/>
        <end position="177"/>
    </location>
</feature>
<dbReference type="SMART" id="SM00775">
    <property type="entry name" value="LNS2"/>
    <property type="match status" value="1"/>
</dbReference>
<dbReference type="GO" id="GO:0008195">
    <property type="term" value="F:phosphatidate phosphatase activity"/>
    <property type="evidence" value="ECO:0007669"/>
    <property type="project" value="TreeGrafter"/>
</dbReference>
<feature type="compositionally biased region" description="Basic and acidic residues" evidence="1">
    <location>
        <begin position="125"/>
        <end position="135"/>
    </location>
</feature>
<feature type="compositionally biased region" description="Gly residues" evidence="1">
    <location>
        <begin position="187"/>
        <end position="198"/>
    </location>
</feature>
<feature type="region of interest" description="Disordered" evidence="1">
    <location>
        <begin position="122"/>
        <end position="218"/>
    </location>
</feature>
<dbReference type="InterPro" id="IPR013209">
    <property type="entry name" value="LNS2"/>
</dbReference>
<dbReference type="InterPro" id="IPR023214">
    <property type="entry name" value="HAD_sf"/>
</dbReference>
<dbReference type="AlphaFoldDB" id="A0A1X6PAX2"/>
<evidence type="ECO:0000313" key="3">
    <source>
        <dbReference type="EMBL" id="OSX77886.1"/>
    </source>
</evidence>
<keyword evidence="4" id="KW-1185">Reference proteome</keyword>
<sequence length="730" mass="76098">MAVFDLHRVAYSEFAASPSRILANPDLRCRVDRRLVPWAIAAPYVVSMLAYGVSLDLDRLTSPCGTGTTADVSEERRVVLETEATDAAAAAKAEAAAAAPPSSVNDEPRRRFSWFGLRSSYSQPDVDRSATEREVVPSATESSSTPGLWSSVTSADETDRSSGERLAATSAKGSTASSPPPGDDDGSSGGADSGGGGDGGRDVVVTTSIDEDRRTTKREVTGAVAAAVKGAVSHPLHPMAAADAAATAVEVAAEGGELLPRGRLSMRPTATELSSLPLRPGANDVRFVVRSSLQGIQEVSAKLFLWHAHDKVVVSDVDGTITRSDLLGHLLPRVGRDWSHSGVAGLYTRIARNGYKLVYLTARPIGQAASTRAFLASLTQARGRQLPLGPLVMSPDRLVESLTREVLRRTPHEFKIAALRDIQRLFVPDDEDGVADDVRRGAPKDGQLVAVDFVTPTSAVVDPTAPVPDENVPSSSLAGLQPDELPTAPTSARQQLRSTSTAGSGAATPEGGVGSSSLLRSFSEGHYGVKKLVSSIPAISLGPASPATASLAGDRLDPPAADALRPSATGPLPTMPGGSAMSTARPDLLPSVAARTARPSTPFHAGFGNRATDELSYRTVGLPPQRIFTINPAGELACMNALYESTCSYSNLETLVESVFPDVGVRPQAQGGDVGGGGGPLGRSSGSSAERDSSSAVVARAMAASDTYNDFHYWKPQLPAVAADEFDNLL</sequence>
<evidence type="ECO:0000256" key="1">
    <source>
        <dbReference type="SAM" id="MobiDB-lite"/>
    </source>
</evidence>
<reference evidence="3 4" key="1">
    <citation type="submission" date="2017-03" db="EMBL/GenBank/DDBJ databases">
        <title>WGS assembly of Porphyra umbilicalis.</title>
        <authorList>
            <person name="Brawley S.H."/>
            <person name="Blouin N.A."/>
            <person name="Ficko-Blean E."/>
            <person name="Wheeler G.L."/>
            <person name="Lohr M."/>
            <person name="Goodson H.V."/>
            <person name="Jenkins J.W."/>
            <person name="Blaby-Haas C.E."/>
            <person name="Helliwell K.E."/>
            <person name="Chan C."/>
            <person name="Marriage T."/>
            <person name="Bhattacharya D."/>
            <person name="Klein A.S."/>
            <person name="Badis Y."/>
            <person name="Brodie J."/>
            <person name="Cao Y."/>
            <person name="Collen J."/>
            <person name="Dittami S.M."/>
            <person name="Gachon C.M."/>
            <person name="Green B.R."/>
            <person name="Karpowicz S."/>
            <person name="Kim J.W."/>
            <person name="Kudahl U."/>
            <person name="Lin S."/>
            <person name="Michel G."/>
            <person name="Mittag M."/>
            <person name="Olson B.J."/>
            <person name="Pangilinan J."/>
            <person name="Peng Y."/>
            <person name="Qiu H."/>
            <person name="Shu S."/>
            <person name="Singer J.T."/>
            <person name="Smith A.G."/>
            <person name="Sprecher B.N."/>
            <person name="Wagner V."/>
            <person name="Wang W."/>
            <person name="Wang Z.-Y."/>
            <person name="Yan J."/>
            <person name="Yarish C."/>
            <person name="Zoeuner-Riek S."/>
            <person name="Zhuang Y."/>
            <person name="Zou Y."/>
            <person name="Lindquist E.A."/>
            <person name="Grimwood J."/>
            <person name="Barry K."/>
            <person name="Rokhsar D.S."/>
            <person name="Schmutz J."/>
            <person name="Stiller J.W."/>
            <person name="Grossman A.R."/>
            <person name="Prochnik S.E."/>
        </authorList>
    </citation>
    <scope>NUCLEOTIDE SEQUENCE [LARGE SCALE GENOMIC DNA]</scope>
    <source>
        <strain evidence="3">4086291</strain>
    </source>
</reference>
<organism evidence="3 4">
    <name type="scientific">Porphyra umbilicalis</name>
    <name type="common">Purple laver</name>
    <name type="synonym">Red alga</name>
    <dbReference type="NCBI Taxonomy" id="2786"/>
    <lineage>
        <taxon>Eukaryota</taxon>
        <taxon>Rhodophyta</taxon>
        <taxon>Bangiophyceae</taxon>
        <taxon>Bangiales</taxon>
        <taxon>Bangiaceae</taxon>
        <taxon>Porphyra</taxon>
    </lineage>
</organism>
<dbReference type="InterPro" id="IPR026058">
    <property type="entry name" value="LIPIN"/>
</dbReference>
<dbReference type="PANTHER" id="PTHR12181">
    <property type="entry name" value="LIPIN"/>
    <property type="match status" value="1"/>
</dbReference>
<feature type="region of interest" description="Disordered" evidence="1">
    <location>
        <begin position="459"/>
        <end position="514"/>
    </location>
</feature>
<dbReference type="Pfam" id="PF16876">
    <property type="entry name" value="Lipin_mid"/>
    <property type="match status" value="1"/>
</dbReference>
<feature type="region of interest" description="Disordered" evidence="1">
    <location>
        <begin position="666"/>
        <end position="693"/>
    </location>
</feature>
<dbReference type="Pfam" id="PF08235">
    <property type="entry name" value="LNS2"/>
    <property type="match status" value="2"/>
</dbReference>
<feature type="compositionally biased region" description="Low complexity" evidence="1">
    <location>
        <begin position="682"/>
        <end position="693"/>
    </location>
</feature>
<gene>
    <name evidence="3" type="ORF">BU14_0129s0002</name>
</gene>
<dbReference type="InterPro" id="IPR036412">
    <property type="entry name" value="HAD-like_sf"/>
</dbReference>
<feature type="compositionally biased region" description="Gly residues" evidence="1">
    <location>
        <begin position="672"/>
        <end position="681"/>
    </location>
</feature>
<dbReference type="SUPFAM" id="SSF56784">
    <property type="entry name" value="HAD-like"/>
    <property type="match status" value="1"/>
</dbReference>
<proteinExistence type="predicted"/>
<feature type="compositionally biased region" description="Polar residues" evidence="1">
    <location>
        <begin position="488"/>
        <end position="503"/>
    </location>
</feature>
<feature type="compositionally biased region" description="Polar residues" evidence="1">
    <location>
        <begin position="139"/>
        <end position="155"/>
    </location>
</feature>
<accession>A0A1X6PAX2</accession>
<feature type="region of interest" description="Disordered" evidence="1">
    <location>
        <begin position="546"/>
        <end position="579"/>
    </location>
</feature>
<dbReference type="InterPro" id="IPR031703">
    <property type="entry name" value="Lipin_mid"/>
</dbReference>
<dbReference type="Proteomes" id="UP000218209">
    <property type="component" value="Unassembled WGS sequence"/>
</dbReference>
<dbReference type="OrthoDB" id="4567at2759"/>
<evidence type="ECO:0000259" key="2">
    <source>
        <dbReference type="SMART" id="SM00775"/>
    </source>
</evidence>
<dbReference type="EMBL" id="KV918825">
    <property type="protein sequence ID" value="OSX77886.1"/>
    <property type="molecule type" value="Genomic_DNA"/>
</dbReference>
<dbReference type="Gene3D" id="3.40.50.1000">
    <property type="entry name" value="HAD superfamily/HAD-like"/>
    <property type="match status" value="1"/>
</dbReference>
<dbReference type="InterPro" id="IPR031315">
    <property type="entry name" value="LNS2/PITP"/>
</dbReference>
<dbReference type="PANTHER" id="PTHR12181:SF12">
    <property type="entry name" value="PHOSPHATIDATE PHOSPHATASE"/>
    <property type="match status" value="1"/>
</dbReference>
<protein>
    <recommendedName>
        <fullName evidence="2">LNS2/PITP domain-containing protein</fullName>
    </recommendedName>
</protein>